<name>A0A2S6IDC6_9ACTN</name>
<dbReference type="Pfam" id="PF00561">
    <property type="entry name" value="Abhydrolase_1"/>
    <property type="match status" value="1"/>
</dbReference>
<dbReference type="PRINTS" id="PR00412">
    <property type="entry name" value="EPOXHYDRLASE"/>
</dbReference>
<dbReference type="InterPro" id="IPR000639">
    <property type="entry name" value="Epox_hydrolase-like"/>
</dbReference>
<proteinExistence type="predicted"/>
<dbReference type="GO" id="GO:0003824">
    <property type="term" value="F:catalytic activity"/>
    <property type="evidence" value="ECO:0007669"/>
    <property type="project" value="InterPro"/>
</dbReference>
<dbReference type="InterPro" id="IPR029058">
    <property type="entry name" value="AB_hydrolase_fold"/>
</dbReference>
<feature type="domain" description="AB hydrolase-1" evidence="1">
    <location>
        <begin position="40"/>
        <end position="279"/>
    </location>
</feature>
<comment type="caution">
    <text evidence="2">The sequence shown here is derived from an EMBL/GenBank/DDBJ whole genome shotgun (WGS) entry which is preliminary data.</text>
</comment>
<evidence type="ECO:0000313" key="3">
    <source>
        <dbReference type="Proteomes" id="UP000239485"/>
    </source>
</evidence>
<dbReference type="PANTHER" id="PTHR43689">
    <property type="entry name" value="HYDROLASE"/>
    <property type="match status" value="1"/>
</dbReference>
<gene>
    <name evidence="2" type="ORF">CLV92_11658</name>
</gene>
<dbReference type="SUPFAM" id="SSF53474">
    <property type="entry name" value="alpha/beta-Hydrolases"/>
    <property type="match status" value="1"/>
</dbReference>
<dbReference type="AlphaFoldDB" id="A0A2S6IDC6"/>
<reference evidence="2 3" key="1">
    <citation type="submission" date="2018-02" db="EMBL/GenBank/DDBJ databases">
        <title>Genomic Encyclopedia of Archaeal and Bacterial Type Strains, Phase II (KMG-II): from individual species to whole genera.</title>
        <authorList>
            <person name="Goeker M."/>
        </authorList>
    </citation>
    <scope>NUCLEOTIDE SEQUENCE [LARGE SCALE GENOMIC DNA]</scope>
    <source>
        <strain evidence="2 3">DSM 22857</strain>
    </source>
</reference>
<sequence>MSGPAVPATLAEPAFLDLPDGRRMRYRLDAPCAGGTAADVVLMLHGIGCSLEDFDDQHALLRQRYRCLSVDLAGFGRSDRPAEPMSLVALARSALDVLDALGLTAPVHVVGNSLGGAVAMQLAAQAPERVRDLVLLDPAGFGRTVTWALRVLAVRPLGRRLLVPSLEATRRAQRGIFADPALVTEERVRRAHELSLRPHGTEVMVETADALGTFWGVRPGWRRRLVRALARTDLPVLVVWGERDRILPATHVRAVRRSLPRAQVHVLAGTGHMPQVERPERVAELAQRFWEGCAP</sequence>
<dbReference type="RefSeq" id="WP_211291258.1">
    <property type="nucleotide sequence ID" value="NZ_PTJD01000016.1"/>
</dbReference>
<dbReference type="EMBL" id="PTJD01000016">
    <property type="protein sequence ID" value="PPK92196.1"/>
    <property type="molecule type" value="Genomic_DNA"/>
</dbReference>
<evidence type="ECO:0000313" key="2">
    <source>
        <dbReference type="EMBL" id="PPK92196.1"/>
    </source>
</evidence>
<dbReference type="InterPro" id="IPR000073">
    <property type="entry name" value="AB_hydrolase_1"/>
</dbReference>
<dbReference type="PRINTS" id="PR00111">
    <property type="entry name" value="ABHYDROLASE"/>
</dbReference>
<dbReference type="Gene3D" id="3.40.50.1820">
    <property type="entry name" value="alpha/beta hydrolase"/>
    <property type="match status" value="1"/>
</dbReference>
<organism evidence="2 3">
    <name type="scientific">Kineococcus xinjiangensis</name>
    <dbReference type="NCBI Taxonomy" id="512762"/>
    <lineage>
        <taxon>Bacteria</taxon>
        <taxon>Bacillati</taxon>
        <taxon>Actinomycetota</taxon>
        <taxon>Actinomycetes</taxon>
        <taxon>Kineosporiales</taxon>
        <taxon>Kineosporiaceae</taxon>
        <taxon>Kineococcus</taxon>
    </lineage>
</organism>
<dbReference type="Proteomes" id="UP000239485">
    <property type="component" value="Unassembled WGS sequence"/>
</dbReference>
<accession>A0A2S6IDC6</accession>
<evidence type="ECO:0000259" key="1">
    <source>
        <dbReference type="Pfam" id="PF00561"/>
    </source>
</evidence>
<protein>
    <submittedName>
        <fullName evidence="2">Pimeloyl-ACP methyl ester carboxylesterase</fullName>
    </submittedName>
</protein>
<dbReference type="PANTHER" id="PTHR43689:SF8">
    <property type="entry name" value="ALPHA_BETA-HYDROLASES SUPERFAMILY PROTEIN"/>
    <property type="match status" value="1"/>
</dbReference>
<keyword evidence="3" id="KW-1185">Reference proteome</keyword>